<dbReference type="GeneID" id="89336565"/>
<accession>A0AAX4KXH9</accession>
<proteinExistence type="predicted"/>
<evidence type="ECO:0000313" key="1">
    <source>
        <dbReference type="EMBL" id="WWQ59317.1"/>
    </source>
</evidence>
<reference evidence="1 2" key="1">
    <citation type="submission" date="2024-02" db="EMBL/GenBank/DDBJ databases">
        <title>STSV induces naive adaptation in Sulfolobus.</title>
        <authorList>
            <person name="Xiang X."/>
            <person name="Song M."/>
        </authorList>
    </citation>
    <scope>NUCLEOTIDE SEQUENCE [LARGE SCALE GENOMIC DNA]</scope>
    <source>
        <strain evidence="1 2">RT2</strain>
    </source>
</reference>
<evidence type="ECO:0008006" key="3">
    <source>
        <dbReference type="Google" id="ProtNLM"/>
    </source>
</evidence>
<dbReference type="RefSeq" id="WP_338598391.1">
    <property type="nucleotide sequence ID" value="NZ_CP146016.1"/>
</dbReference>
<protein>
    <recommendedName>
        <fullName evidence="3">Glycosyltransferase</fullName>
    </recommendedName>
</protein>
<dbReference type="EMBL" id="CP146016">
    <property type="protein sequence ID" value="WWQ59317.1"/>
    <property type="molecule type" value="Genomic_DNA"/>
</dbReference>
<dbReference type="InterPro" id="IPR029044">
    <property type="entry name" value="Nucleotide-diphossugar_trans"/>
</dbReference>
<sequence length="293" mass="33587">MSPEEIEKLFGGDINDLYKLYSISNRDDILNWMLKRPSADITFKEVEGDKEIIAVIPTADASGKLASTVKALYKEIHIIYVESKGPFFNYARSVNAGVKYAMQYSPRWVIVSNDDLIWMESVNKLRNELSTVSKNVDLVMASKSDYHTYNVLIVEPNTWFIEGMRRFGNIVKLPPAKVYGELLKHRVRLGIKYITVIEKMLGPMASLAGKGVRVLNAGSFMIVKPRENLMDPNFINSHEDVVLSMTSRYEIINFKLREKKGASLGFDEVRFARIFVNEIYLNYLIENKKVKIR</sequence>
<name>A0AAX4KXH9_9CREN</name>
<organism evidence="1 2">
    <name type="scientific">Sulfolobus tengchongensis</name>
    <dbReference type="NCBI Taxonomy" id="207809"/>
    <lineage>
        <taxon>Archaea</taxon>
        <taxon>Thermoproteota</taxon>
        <taxon>Thermoprotei</taxon>
        <taxon>Sulfolobales</taxon>
        <taxon>Sulfolobaceae</taxon>
        <taxon>Sulfolobus</taxon>
    </lineage>
</organism>
<dbReference type="Proteomes" id="UP001432202">
    <property type="component" value="Chromosome"/>
</dbReference>
<keyword evidence="2" id="KW-1185">Reference proteome</keyword>
<evidence type="ECO:0000313" key="2">
    <source>
        <dbReference type="Proteomes" id="UP001432202"/>
    </source>
</evidence>
<dbReference type="SUPFAM" id="SSF53448">
    <property type="entry name" value="Nucleotide-diphospho-sugar transferases"/>
    <property type="match status" value="1"/>
</dbReference>
<dbReference type="AlphaFoldDB" id="A0AAX4KXH9"/>
<gene>
    <name evidence="1" type="ORF">V6M85_07315</name>
</gene>